<dbReference type="InterPro" id="IPR037809">
    <property type="entry name" value="C2_Dock-D"/>
</dbReference>
<feature type="region of interest" description="Disordered" evidence="2">
    <location>
        <begin position="109"/>
        <end position="150"/>
    </location>
</feature>
<dbReference type="Gene3D" id="2.30.29.30">
    <property type="entry name" value="Pleckstrin-homology domain (PH domain)/Phosphotyrosine-binding domain (PTB)"/>
    <property type="match status" value="1"/>
</dbReference>
<dbReference type="GO" id="GO:0007264">
    <property type="term" value="P:small GTPase-mediated signal transduction"/>
    <property type="evidence" value="ECO:0007669"/>
    <property type="project" value="InterPro"/>
</dbReference>
<dbReference type="InterPro" id="IPR011993">
    <property type="entry name" value="PH-like_dom_sf"/>
</dbReference>
<dbReference type="CDD" id="cd08697">
    <property type="entry name" value="C2_Dock-D"/>
    <property type="match status" value="1"/>
</dbReference>
<dbReference type="InterPro" id="IPR026791">
    <property type="entry name" value="DOCK"/>
</dbReference>
<evidence type="ECO:0000256" key="2">
    <source>
        <dbReference type="SAM" id="MobiDB-lite"/>
    </source>
</evidence>
<dbReference type="PROSITE" id="PS51650">
    <property type="entry name" value="C2_DOCK"/>
    <property type="match status" value="1"/>
</dbReference>
<dbReference type="PANTHER" id="PTHR23317">
    <property type="entry name" value="DEDICATOR OF CYTOKINESIS DOCK"/>
    <property type="match status" value="1"/>
</dbReference>
<evidence type="ECO:0000313" key="5">
    <source>
        <dbReference type="EMBL" id="KAJ3657221.1"/>
    </source>
</evidence>
<feature type="domain" description="PH" evidence="3">
    <location>
        <begin position="668"/>
        <end position="779"/>
    </location>
</feature>
<sequence length="2024" mass="231719">MKRNFARVSISKDKNVLDIKNLKLPVHVEIIPKDQKQLGLRLPKRVVAPSKIPIWKGRKRTRDDDKKNLKSLFHSTPMLETSTRCSVRSSSTSTSNLETIDENKPLTKKFGQKSQQATRSGIPIRTASDTGGKCDFGRRRSPIKTPLVQPRPPKLQPCGQCFAKKTPKSKIFCDRSQKPQMQQLCGKVNPCDVTKRSRSCSPRCHRYPSSSTPFEKTLRVCDLKGDFGSGFWSSKSTRNSPLRSPFLSTPILECSGKKSSCVRKFSSLRGLAVPSLPPKCEKKDRKHITCHRNPSILDRSSMSQKEYMDMLSTPKRRVPECVPKKCEKCPRTDPCSPRLIQMARPIKRRVLATWQAHHQVLSTQCVTRLNELLQGGDCRLQPKEASSYFHTLRRKRKPRSPKRCKCGEKQKLLWLKCQTELTAKAIVNLFGKEPLYLLNFTEMVMSEEILNWLQKRNVVDIGCRSTKNMYKKTIIDFCDKIATWIDKLNYCVNLQPHSSKEQIDLDFDVESLVLSEQSEEESEDTDEYEGFGEEFGDYDESENKPQLVEPLDFENFLLKNKTVLQNDPQRELLLYPSDDISEVVLPRRYRTLYQTFPSSEDTDNCSLFTKQCIASYSSNWNLIHYKYNAYSGTYADLPKLPNTEYKEENYEIDIDTDAEDDVKPRVDSVTKEGYLMKGPEVGSERTFVNIGSKSFKRRYCSLRQEVDGTYMLELYKDEKKGEAKVTIVMDFCTDVVKNPKRGRFCFELRMTAGHKSYLLAAENDADFKDWLSKLSSVLHQNKVQEEKRAASLERERNTPPPSPQVQPFGTLKGLEQSMNPQLIKYARETDVSIASSRKENRHKLFPLYPQLAANLKPSNSSQNQVEPYKEVFGNRVFLKCESIKFRLQAVDEKENLCQVEPYHTTLCLFDAKNARKLTENFHFDVNSACIRRTMFAGCEGEARVELPQGVGQQWLFFPRQALISITNPHPDIFLVVRIEKVLQGGICQSSEPYVKANKDPKVSLKVYKNIGMCCQRLGNYRMPFAWAVRPLFRLYSNELDNTSDFHAIYRQEPNKLTDEELLKLLTEYRKPDKFSKFTVIPGSLHIKITAMNELPSNCLTTALVPLKPFPVPPSTEPTIEVIEFEACSEKDIHPYTTFVNHLYVYPLCLNFDTQKMFARARNIACLVELRDSDNEEARGLPCIYGRPGQGPLVSQASCAVLHHSTIPTWYEEVKIKLPINLLSTHHLLFSFYHISCDITKKRENGIENCVGYAWLPLLQKGKLNVEVQTIPVAAHLPPGYLAVHPFGLGKGNAGPEILWIDGQKPIFTVGFNLYSTVNTKDQHLFNLFLHAERLLDPKPSALPSEVETCKILKALHAIQLTTLITFLPTLLNQLFKLLVSANSEEIGLNIIRVLINLVNMVYEAGRREILQAYVKYVFITPLSKRNITVHEEMSKHLPIILHPNNTDFLVVNKFMHHGDFFFDVIVKAMAQHLLLSGRIKMHRNERFSSDYHQKIETLMQILIPYILNKYKEMPVETKELNKSLAHFLKRCLSLMDRGFVFKLINFYLDKFNPGDPRVLQEYKFSFLEIVCNHEHYVAFNLPIQQNKLSPKNRSPDKSQEFSLSEEFCKHHFVVALLLQEIKTSLNEVTHIRRIALNTLRDLLAKHELDDRYQNKGQLNRIAMIYVPWLSVVLENLNRLDVLERGDEGQDSSIVNRISTSSSYMFGKSSAASDATPRSHRFTLHIDKDSPMHIRNSAFFEAIAGQSLVNGNSLSIDSDISAVSTDAQSTASQDTAIVREDVLRNGDSKSHTRTTSHVQRYDKLQSSEVKDVLLIFLFVVKYLGEEQLIAWWQQYGDVDVSNFFAVLEMCLHCFKYVGKRNVTVVKQQGVDGTKSNPKKAHTLPARMNPAEMNHENTSTLVIHMANRENLISSENEVLKKQQAVLEQHLATEVGMITLDAMGLYCMNFRKSLVAADGDNEVMKKIFDIYLTFMQIGQSEVLFKHVFAALRAFINNYSAVLFQGRIFGFSGWGVKDTKIKILLLLF</sequence>
<evidence type="ECO:0000256" key="1">
    <source>
        <dbReference type="PROSITE-ProRule" id="PRU00983"/>
    </source>
</evidence>
<dbReference type="InterPro" id="IPR021816">
    <property type="entry name" value="DOCK_C/D_N"/>
</dbReference>
<comment type="similarity">
    <text evidence="1">Belongs to the DOCK family.</text>
</comment>
<gene>
    <name evidence="5" type="ORF">Zmor_016237</name>
</gene>
<dbReference type="Gene3D" id="2.60.40.150">
    <property type="entry name" value="C2 domain"/>
    <property type="match status" value="1"/>
</dbReference>
<keyword evidence="6" id="KW-1185">Reference proteome</keyword>
<evidence type="ECO:0000313" key="6">
    <source>
        <dbReference type="Proteomes" id="UP001168821"/>
    </source>
</evidence>
<dbReference type="EMBL" id="JALNTZ010000004">
    <property type="protein sequence ID" value="KAJ3657221.1"/>
    <property type="molecule type" value="Genomic_DNA"/>
</dbReference>
<dbReference type="Pfam" id="PF14429">
    <property type="entry name" value="DOCK-C2"/>
    <property type="match status" value="1"/>
</dbReference>
<dbReference type="PANTHER" id="PTHR23317:SF26">
    <property type="entry name" value="ZIZIMIN, ISOFORM K"/>
    <property type="match status" value="1"/>
</dbReference>
<dbReference type="CDD" id="cd13267">
    <property type="entry name" value="PH_DOCK-D"/>
    <property type="match status" value="1"/>
</dbReference>
<feature type="region of interest" description="Disordered" evidence="2">
    <location>
        <begin position="516"/>
        <end position="541"/>
    </location>
</feature>
<proteinExistence type="inferred from homology"/>
<name>A0AA38INI7_9CUCU</name>
<dbReference type="PROSITE" id="PS50003">
    <property type="entry name" value="PH_DOMAIN"/>
    <property type="match status" value="1"/>
</dbReference>
<dbReference type="Pfam" id="PF00169">
    <property type="entry name" value="PH"/>
    <property type="match status" value="1"/>
</dbReference>
<protein>
    <recommendedName>
        <fullName evidence="7">Dedicator of cytokinesis protein 9</fullName>
    </recommendedName>
</protein>
<feature type="region of interest" description="Disordered" evidence="2">
    <location>
        <begin position="785"/>
        <end position="810"/>
    </location>
</feature>
<comment type="caution">
    <text evidence="5">The sequence shown here is derived from an EMBL/GenBank/DDBJ whole genome shotgun (WGS) entry which is preliminary data.</text>
</comment>
<dbReference type="GO" id="GO:0005085">
    <property type="term" value="F:guanyl-nucleotide exchange factor activity"/>
    <property type="evidence" value="ECO:0007669"/>
    <property type="project" value="InterPro"/>
</dbReference>
<dbReference type="Pfam" id="PF11878">
    <property type="entry name" value="DOCK_C-D_N"/>
    <property type="match status" value="1"/>
</dbReference>
<evidence type="ECO:0000259" key="3">
    <source>
        <dbReference type="PROSITE" id="PS50003"/>
    </source>
</evidence>
<accession>A0AA38INI7</accession>
<organism evidence="5 6">
    <name type="scientific">Zophobas morio</name>
    <dbReference type="NCBI Taxonomy" id="2755281"/>
    <lineage>
        <taxon>Eukaryota</taxon>
        <taxon>Metazoa</taxon>
        <taxon>Ecdysozoa</taxon>
        <taxon>Arthropoda</taxon>
        <taxon>Hexapoda</taxon>
        <taxon>Insecta</taxon>
        <taxon>Pterygota</taxon>
        <taxon>Neoptera</taxon>
        <taxon>Endopterygota</taxon>
        <taxon>Coleoptera</taxon>
        <taxon>Polyphaga</taxon>
        <taxon>Cucujiformia</taxon>
        <taxon>Tenebrionidae</taxon>
        <taxon>Zophobas</taxon>
    </lineage>
</organism>
<dbReference type="SUPFAM" id="SSF50729">
    <property type="entry name" value="PH domain-like"/>
    <property type="match status" value="1"/>
</dbReference>
<reference evidence="5" key="1">
    <citation type="journal article" date="2023" name="G3 (Bethesda)">
        <title>Whole genome assemblies of Zophobas morio and Tenebrio molitor.</title>
        <authorList>
            <person name="Kaur S."/>
            <person name="Stinson S.A."/>
            <person name="diCenzo G.C."/>
        </authorList>
    </citation>
    <scope>NUCLEOTIDE SEQUENCE</scope>
    <source>
        <strain evidence="5">QUZm001</strain>
    </source>
</reference>
<dbReference type="Proteomes" id="UP001168821">
    <property type="component" value="Unassembled WGS sequence"/>
</dbReference>
<evidence type="ECO:0008006" key="7">
    <source>
        <dbReference type="Google" id="ProtNLM"/>
    </source>
</evidence>
<dbReference type="InterPro" id="IPR001849">
    <property type="entry name" value="PH_domain"/>
</dbReference>
<feature type="domain" description="C2 DOCK-type" evidence="4">
    <location>
        <begin position="1139"/>
        <end position="1314"/>
    </location>
</feature>
<evidence type="ECO:0000259" key="4">
    <source>
        <dbReference type="PROSITE" id="PS51650"/>
    </source>
</evidence>
<feature type="compositionally biased region" description="Basic and acidic residues" evidence="2">
    <location>
        <begin position="785"/>
        <end position="797"/>
    </location>
</feature>
<dbReference type="InterPro" id="IPR035892">
    <property type="entry name" value="C2_domain_sf"/>
</dbReference>
<dbReference type="InterPro" id="IPR027007">
    <property type="entry name" value="C2_DOCK-type_domain"/>
</dbReference>
<dbReference type="SMART" id="SM00233">
    <property type="entry name" value="PH"/>
    <property type="match status" value="1"/>
</dbReference>
<feature type="compositionally biased region" description="Acidic residues" evidence="2">
    <location>
        <begin position="517"/>
        <end position="540"/>
    </location>
</feature>